<reference evidence="4 5" key="1">
    <citation type="submission" date="2015-06" db="EMBL/GenBank/DDBJ databases">
        <title>Draft genome of the ant-associated black yeast Phialophora attae CBS 131958.</title>
        <authorList>
            <person name="Moreno L.F."/>
            <person name="Stielow B.J."/>
            <person name="de Hoog S."/>
            <person name="Vicente V.A."/>
            <person name="Weiss V.A."/>
            <person name="de Vries M."/>
            <person name="Cruz L.M."/>
            <person name="Souza E.M."/>
        </authorList>
    </citation>
    <scope>NUCLEOTIDE SEQUENCE [LARGE SCALE GENOMIC DNA]</scope>
    <source>
        <strain evidence="4 5">CBS 131958</strain>
    </source>
</reference>
<feature type="chain" id="PRO_5005856861" description="Transcription factor domain-containing protein" evidence="3">
    <location>
        <begin position="20"/>
        <end position="436"/>
    </location>
</feature>
<dbReference type="STRING" id="1664694.A0A0N0NJN4"/>
<evidence type="ECO:0000256" key="3">
    <source>
        <dbReference type="SAM" id="SignalP"/>
    </source>
</evidence>
<dbReference type="AlphaFoldDB" id="A0A0N0NJN4"/>
<keyword evidence="3" id="KW-0732">Signal</keyword>
<dbReference type="CDD" id="cd12148">
    <property type="entry name" value="fungal_TF_MHR"/>
    <property type="match status" value="1"/>
</dbReference>
<dbReference type="InterPro" id="IPR050613">
    <property type="entry name" value="Sec_Metabolite_Reg"/>
</dbReference>
<evidence type="ECO:0000256" key="1">
    <source>
        <dbReference type="ARBA" id="ARBA00004123"/>
    </source>
</evidence>
<dbReference type="PANTHER" id="PTHR31001:SF76">
    <property type="entry name" value="ZN(2)-C6 FUNGAL-TYPE DOMAIN-CONTAINING PROTEIN"/>
    <property type="match status" value="1"/>
</dbReference>
<dbReference type="EMBL" id="LFJN01000028">
    <property type="protein sequence ID" value="KPI36859.1"/>
    <property type="molecule type" value="Genomic_DNA"/>
</dbReference>
<dbReference type="PANTHER" id="PTHR31001">
    <property type="entry name" value="UNCHARACTERIZED TRANSCRIPTIONAL REGULATORY PROTEIN"/>
    <property type="match status" value="1"/>
</dbReference>
<dbReference type="OrthoDB" id="410267at2759"/>
<dbReference type="Proteomes" id="UP000038010">
    <property type="component" value="Unassembled WGS sequence"/>
</dbReference>
<organism evidence="4 5">
    <name type="scientific">Cyphellophora attinorum</name>
    <dbReference type="NCBI Taxonomy" id="1664694"/>
    <lineage>
        <taxon>Eukaryota</taxon>
        <taxon>Fungi</taxon>
        <taxon>Dikarya</taxon>
        <taxon>Ascomycota</taxon>
        <taxon>Pezizomycotina</taxon>
        <taxon>Eurotiomycetes</taxon>
        <taxon>Chaetothyriomycetidae</taxon>
        <taxon>Chaetothyriales</taxon>
        <taxon>Cyphellophoraceae</taxon>
        <taxon>Cyphellophora</taxon>
    </lineage>
</organism>
<gene>
    <name evidence="4" type="ORF">AB675_11808</name>
</gene>
<dbReference type="RefSeq" id="XP_017996822.1">
    <property type="nucleotide sequence ID" value="XM_018140686.1"/>
</dbReference>
<sequence length="436" mass="48670">MDPPWSALLFAILAGSIICANDKQLAYWSFRKVDVAKQATRWYNATVKCLEAADFTAKYSLKSVQAIATLTVSAHTLGLSSKQAVLLACATKIAQSLGIHRLSLEPSTDTITSRSRDDDRKEVLERETCRRLWSQLCAQDWFSAPSNDGYSINPLFSTSIKPANRDFITMEIVPDHIPTYVSYGNYLYDIARLLAGLQEALALSHTLLSRYERVIEFDAEMRDLATKQRPIYFNVTEPVDPDWQDFVPWARRSLTICFSHKIIMIHRQFLGRSFTNPTFAFSRQTCTAAAKTIINEAKQDNADGGPIIWIDQAFCASAAIVLVLDAKHQELQNVRKAHLDLVRDCISYLSRFTHSVISTKGVRLLSLMLAIVTAQDIGVVADRISAEGSDHGLISTARAMDPALAVEQLRAELSLDEVFPAHTGFPNAFILEEFFG</sequence>
<dbReference type="GO" id="GO:0005634">
    <property type="term" value="C:nucleus"/>
    <property type="evidence" value="ECO:0007669"/>
    <property type="project" value="UniProtKB-SubCell"/>
</dbReference>
<evidence type="ECO:0000256" key="2">
    <source>
        <dbReference type="ARBA" id="ARBA00023242"/>
    </source>
</evidence>
<evidence type="ECO:0000313" key="4">
    <source>
        <dbReference type="EMBL" id="KPI36859.1"/>
    </source>
</evidence>
<dbReference type="VEuPathDB" id="FungiDB:AB675_11808"/>
<evidence type="ECO:0008006" key="6">
    <source>
        <dbReference type="Google" id="ProtNLM"/>
    </source>
</evidence>
<name>A0A0N0NJN4_9EURO</name>
<proteinExistence type="predicted"/>
<comment type="caution">
    <text evidence="4">The sequence shown here is derived from an EMBL/GenBank/DDBJ whole genome shotgun (WGS) entry which is preliminary data.</text>
</comment>
<feature type="signal peptide" evidence="3">
    <location>
        <begin position="1"/>
        <end position="19"/>
    </location>
</feature>
<keyword evidence="2" id="KW-0539">Nucleus</keyword>
<protein>
    <recommendedName>
        <fullName evidence="6">Transcription factor domain-containing protein</fullName>
    </recommendedName>
</protein>
<keyword evidence="5" id="KW-1185">Reference proteome</keyword>
<comment type="subcellular location">
    <subcellularLocation>
        <location evidence="1">Nucleus</location>
    </subcellularLocation>
</comment>
<evidence type="ECO:0000313" key="5">
    <source>
        <dbReference type="Proteomes" id="UP000038010"/>
    </source>
</evidence>
<accession>A0A0N0NJN4</accession>
<dbReference type="GeneID" id="28732567"/>